<name>A0A6L5GUH9_9FIRM</name>
<protein>
    <submittedName>
        <fullName evidence="1">Hydrolase</fullName>
    </submittedName>
</protein>
<accession>A0A6L5GUH9</accession>
<reference evidence="1" key="1">
    <citation type="journal article" date="2020" name="Appl. Environ. Microbiol.">
        <title>Medium-Chain Fatty Acid Synthesis by 'Candidatus Weimeria bifida' gen. nov., sp. nov., and 'Candidatus Pseudoramibacter fermentans' sp. nov.</title>
        <authorList>
            <person name="Scarborough M.J."/>
            <person name="Myers K.S."/>
            <person name="Donohue T.J."/>
            <person name="Noguera D.R."/>
        </authorList>
    </citation>
    <scope>NUCLEOTIDE SEQUENCE</scope>
    <source>
        <strain evidence="1">EUB1.1</strain>
    </source>
</reference>
<dbReference type="PANTHER" id="PTHR10000:SF25">
    <property type="entry name" value="PHOSPHATASE YKRA-RELATED"/>
    <property type="match status" value="1"/>
</dbReference>
<keyword evidence="1" id="KW-0378">Hydrolase</keyword>
<dbReference type="GO" id="GO:0016791">
    <property type="term" value="F:phosphatase activity"/>
    <property type="evidence" value="ECO:0007669"/>
    <property type="project" value="TreeGrafter"/>
</dbReference>
<organism evidence="1 2">
    <name type="scientific">Candidatus Pseudoramibacter fermentans</name>
    <dbReference type="NCBI Taxonomy" id="2594427"/>
    <lineage>
        <taxon>Bacteria</taxon>
        <taxon>Bacillati</taxon>
        <taxon>Bacillota</taxon>
        <taxon>Clostridia</taxon>
        <taxon>Eubacteriales</taxon>
        <taxon>Eubacteriaceae</taxon>
        <taxon>Pseudoramibacter</taxon>
    </lineage>
</organism>
<dbReference type="AlphaFoldDB" id="A0A6L5GUH9"/>
<gene>
    <name evidence="1" type="ORF">FRC53_08815</name>
</gene>
<dbReference type="Gene3D" id="3.30.1240.10">
    <property type="match status" value="1"/>
</dbReference>
<proteinExistence type="predicted"/>
<dbReference type="GO" id="GO:0000287">
    <property type="term" value="F:magnesium ion binding"/>
    <property type="evidence" value="ECO:0007669"/>
    <property type="project" value="TreeGrafter"/>
</dbReference>
<dbReference type="GO" id="GO:0005829">
    <property type="term" value="C:cytosol"/>
    <property type="evidence" value="ECO:0007669"/>
    <property type="project" value="TreeGrafter"/>
</dbReference>
<dbReference type="PANTHER" id="PTHR10000">
    <property type="entry name" value="PHOSPHOSERINE PHOSPHATASE"/>
    <property type="match status" value="1"/>
</dbReference>
<dbReference type="Pfam" id="PF08282">
    <property type="entry name" value="Hydrolase_3"/>
    <property type="match status" value="1"/>
</dbReference>
<dbReference type="InterPro" id="IPR036412">
    <property type="entry name" value="HAD-like_sf"/>
</dbReference>
<dbReference type="SUPFAM" id="SSF56784">
    <property type="entry name" value="HAD-like"/>
    <property type="match status" value="1"/>
</dbReference>
<dbReference type="Proteomes" id="UP000473648">
    <property type="component" value="Unassembled WGS sequence"/>
</dbReference>
<comment type="caution">
    <text evidence="1">The sequence shown here is derived from an EMBL/GenBank/DDBJ whole genome shotgun (WGS) entry which is preliminary data.</text>
</comment>
<evidence type="ECO:0000313" key="1">
    <source>
        <dbReference type="EMBL" id="MQM73496.1"/>
    </source>
</evidence>
<keyword evidence="2" id="KW-1185">Reference proteome</keyword>
<sequence>MKPKTKRKYFFFDIDGTLTDRATNQVVPSAKEAIRLLQKNGHFCAINTGRAAYKGAPVMDSVGVDNMICNGGRGLIIDRKLVRNIPLDFKAVKALYDQAVSKGYGVLVAQDNSIDVWAENFDFIRKAGERLEPTRYIIDRDYVPHPPVYKMYIAVPPEEEANLPLLHHPEYGALRFEAGYLIIQPDEKKNGILRMLDVIGGDPEETVVFGDDTNDLDMFSDPFYKIAMGNGHPDLKAAADEVAPKNVDDGIYKVCKAHGWIE</sequence>
<evidence type="ECO:0000313" key="2">
    <source>
        <dbReference type="Proteomes" id="UP000473648"/>
    </source>
</evidence>
<dbReference type="Gene3D" id="3.40.50.1000">
    <property type="entry name" value="HAD superfamily/HAD-like"/>
    <property type="match status" value="1"/>
</dbReference>
<dbReference type="EMBL" id="VOGB01000005">
    <property type="protein sequence ID" value="MQM73496.1"/>
    <property type="molecule type" value="Genomic_DNA"/>
</dbReference>
<dbReference type="InterPro" id="IPR023214">
    <property type="entry name" value="HAD_sf"/>
</dbReference>